<dbReference type="Proteomes" id="UP001362999">
    <property type="component" value="Unassembled WGS sequence"/>
</dbReference>
<protein>
    <submittedName>
        <fullName evidence="1">Uncharacterized protein</fullName>
    </submittedName>
</protein>
<name>A0AAW0C183_9AGAR</name>
<evidence type="ECO:0000313" key="2">
    <source>
        <dbReference type="Proteomes" id="UP001362999"/>
    </source>
</evidence>
<organism evidence="1 2">
    <name type="scientific">Favolaschia claudopus</name>
    <dbReference type="NCBI Taxonomy" id="2862362"/>
    <lineage>
        <taxon>Eukaryota</taxon>
        <taxon>Fungi</taxon>
        <taxon>Dikarya</taxon>
        <taxon>Basidiomycota</taxon>
        <taxon>Agaricomycotina</taxon>
        <taxon>Agaricomycetes</taxon>
        <taxon>Agaricomycetidae</taxon>
        <taxon>Agaricales</taxon>
        <taxon>Marasmiineae</taxon>
        <taxon>Mycenaceae</taxon>
        <taxon>Favolaschia</taxon>
    </lineage>
</organism>
<gene>
    <name evidence="1" type="ORF">R3P38DRAFT_3352397</name>
</gene>
<sequence length="129" mass="14361">MSEYTSTIEGYQRAMESSLASDPRQWVEATALPTFYQIMNGERVDYEAYVKHIGDMQANTKDYKPIVQQFLRDGDQLAARVKGSLNMGGTDIEYEAFMFAKVDKETGKMEWLIERAVTSPAGSGTGGAN</sequence>
<proteinExistence type="predicted"/>
<accession>A0AAW0C183</accession>
<dbReference type="EMBL" id="JAWWNJ010000023">
    <property type="protein sequence ID" value="KAK7033207.1"/>
    <property type="molecule type" value="Genomic_DNA"/>
</dbReference>
<evidence type="ECO:0000313" key="1">
    <source>
        <dbReference type="EMBL" id="KAK7033207.1"/>
    </source>
</evidence>
<keyword evidence="2" id="KW-1185">Reference proteome</keyword>
<comment type="caution">
    <text evidence="1">The sequence shown here is derived from an EMBL/GenBank/DDBJ whole genome shotgun (WGS) entry which is preliminary data.</text>
</comment>
<dbReference type="AlphaFoldDB" id="A0AAW0C183"/>
<reference evidence="1 2" key="1">
    <citation type="journal article" date="2024" name="J Genomics">
        <title>Draft genome sequencing and assembly of Favolaschia claudopus CIRM-BRFM 2984 isolated from oak limbs.</title>
        <authorList>
            <person name="Navarro D."/>
            <person name="Drula E."/>
            <person name="Chaduli D."/>
            <person name="Cazenave R."/>
            <person name="Ahrendt S."/>
            <person name="Wang J."/>
            <person name="Lipzen A."/>
            <person name="Daum C."/>
            <person name="Barry K."/>
            <person name="Grigoriev I.V."/>
            <person name="Favel A."/>
            <person name="Rosso M.N."/>
            <person name="Martin F."/>
        </authorList>
    </citation>
    <scope>NUCLEOTIDE SEQUENCE [LARGE SCALE GENOMIC DNA]</scope>
    <source>
        <strain evidence="1 2">CIRM-BRFM 2984</strain>
    </source>
</reference>